<dbReference type="CDD" id="cd14332">
    <property type="entry name" value="UBA_RuvA_C"/>
    <property type="match status" value="1"/>
</dbReference>
<dbReference type="Pfam" id="PF14520">
    <property type="entry name" value="HHH_5"/>
    <property type="match status" value="1"/>
</dbReference>
<comment type="function">
    <text evidence="6">The RuvA-RuvB-RuvC complex processes Holliday junction (HJ) DNA during genetic recombination and DNA repair, while the RuvA-RuvB complex plays an important role in the rescue of blocked DNA replication forks via replication fork reversal (RFR). RuvA specifically binds to HJ cruciform DNA, conferring on it an open structure. The RuvB hexamer acts as an ATP-dependent pump, pulling dsDNA into and through the RuvAB complex. HJ branch migration allows RuvC to scan DNA until it finds its consensus sequence, where it cleaves and resolves the cruciform DNA.</text>
</comment>
<dbReference type="AlphaFoldDB" id="A0A496PL23"/>
<keyword evidence="4 6" id="KW-0233">DNA recombination</keyword>
<accession>A0A496PL23</accession>
<comment type="subunit">
    <text evidence="6">Homotetramer. Forms an RuvA(8)-RuvB(12)-Holliday junction (HJ) complex. HJ DNA is sandwiched between 2 RuvA tetramers; dsDNA enters through RuvA and exits via RuvB. An RuvB hexamer assembles on each DNA strand where it exits the tetramer. Each RuvB hexamer is contacted by two RuvA subunits (via domain III) on 2 adjacent RuvB subunits; this complex drives branch migration. In the full resolvosome a probable DNA-RuvA(4)-RuvB(12)-RuvC(2) complex forms which resolves the HJ.</text>
</comment>
<evidence type="ECO:0000313" key="8">
    <source>
        <dbReference type="EMBL" id="RKW71214.1"/>
    </source>
</evidence>
<dbReference type="Gene3D" id="1.10.8.10">
    <property type="entry name" value="DNA helicase RuvA subunit, C-terminal domain"/>
    <property type="match status" value="1"/>
</dbReference>
<evidence type="ECO:0000313" key="9">
    <source>
        <dbReference type="Proteomes" id="UP000273119"/>
    </source>
</evidence>
<dbReference type="InterPro" id="IPR010994">
    <property type="entry name" value="RuvA_2-like"/>
</dbReference>
<sequence>MIAQLTGTVASATLSSLVLDVAGVGYLVNSTPRALASLRVGEPATVFTALVVREDSMTLFGFDSARDRDTFEILVSVQGIGPRLALAILSVHESEQIAVAAATEDTKAFTQVSGIGPKGAQRIVLELKGKLVPTGERSAAPAAPVLAGAEERVAQVIEGLSGLGWSEKDAGKAVAAALKDDPSLEEASVSELLRSVLSGIGRGVGTRAVR</sequence>
<dbReference type="GO" id="GO:0005737">
    <property type="term" value="C:cytoplasm"/>
    <property type="evidence" value="ECO:0007669"/>
    <property type="project" value="UniProtKB-SubCell"/>
</dbReference>
<evidence type="ECO:0000256" key="2">
    <source>
        <dbReference type="ARBA" id="ARBA00022763"/>
    </source>
</evidence>
<dbReference type="GO" id="GO:0048476">
    <property type="term" value="C:Holliday junction resolvase complex"/>
    <property type="evidence" value="ECO:0007669"/>
    <property type="project" value="UniProtKB-UniRule"/>
</dbReference>
<evidence type="ECO:0000256" key="3">
    <source>
        <dbReference type="ARBA" id="ARBA00023125"/>
    </source>
</evidence>
<comment type="caution">
    <text evidence="6">Lacks conserved residue(s) required for the propagation of feature annotation.</text>
</comment>
<feature type="domain" description="Helix-hairpin-helix DNA-binding motif class 1" evidence="7">
    <location>
        <begin position="107"/>
        <end position="126"/>
    </location>
</feature>
<dbReference type="InterPro" id="IPR003583">
    <property type="entry name" value="Hlx-hairpin-Hlx_DNA-bd_motif"/>
</dbReference>
<evidence type="ECO:0000256" key="6">
    <source>
        <dbReference type="HAMAP-Rule" id="MF_00031"/>
    </source>
</evidence>
<dbReference type="Proteomes" id="UP000273119">
    <property type="component" value="Unassembled WGS sequence"/>
</dbReference>
<dbReference type="InterPro" id="IPR000085">
    <property type="entry name" value="RuvA"/>
</dbReference>
<dbReference type="GO" id="GO:0000400">
    <property type="term" value="F:four-way junction DNA binding"/>
    <property type="evidence" value="ECO:0007669"/>
    <property type="project" value="UniProtKB-UniRule"/>
</dbReference>
<dbReference type="GO" id="GO:0005524">
    <property type="term" value="F:ATP binding"/>
    <property type="evidence" value="ECO:0007669"/>
    <property type="project" value="InterPro"/>
</dbReference>
<dbReference type="SMART" id="SM00278">
    <property type="entry name" value="HhH1"/>
    <property type="match status" value="2"/>
</dbReference>
<keyword evidence="3 6" id="KW-0238">DNA-binding</keyword>
<dbReference type="HAMAP" id="MF_00031">
    <property type="entry name" value="DNA_HJ_migration_RuvA"/>
    <property type="match status" value="1"/>
</dbReference>
<feature type="region of interest" description="Domain III" evidence="6">
    <location>
        <begin position="150"/>
        <end position="210"/>
    </location>
</feature>
<dbReference type="GO" id="GO:0009379">
    <property type="term" value="C:Holliday junction helicase complex"/>
    <property type="evidence" value="ECO:0007669"/>
    <property type="project" value="InterPro"/>
</dbReference>
<dbReference type="Gene3D" id="2.40.50.140">
    <property type="entry name" value="Nucleic acid-binding proteins"/>
    <property type="match status" value="1"/>
</dbReference>
<keyword evidence="2 6" id="KW-0227">DNA damage</keyword>
<comment type="domain">
    <text evidence="6">Has three domains with a flexible linker between the domains II and III and assumes an 'L' shape. Domain III is highly mobile and contacts RuvB.</text>
</comment>
<comment type="similarity">
    <text evidence="6">Belongs to the RuvA family.</text>
</comment>
<evidence type="ECO:0000256" key="1">
    <source>
        <dbReference type="ARBA" id="ARBA00022490"/>
    </source>
</evidence>
<dbReference type="InterPro" id="IPR013849">
    <property type="entry name" value="DNA_helicase_Holl-junc_RuvA_I"/>
</dbReference>
<dbReference type="Pfam" id="PF01330">
    <property type="entry name" value="RuvA_N"/>
    <property type="match status" value="1"/>
</dbReference>
<dbReference type="Pfam" id="PF07499">
    <property type="entry name" value="RuvA_C"/>
    <property type="match status" value="1"/>
</dbReference>
<evidence type="ECO:0000256" key="4">
    <source>
        <dbReference type="ARBA" id="ARBA00023172"/>
    </source>
</evidence>
<dbReference type="InterPro" id="IPR011114">
    <property type="entry name" value="RuvA_C"/>
</dbReference>
<protein>
    <recommendedName>
        <fullName evidence="6">Holliday junction branch migration complex subunit RuvA</fullName>
    </recommendedName>
</protein>
<organism evidence="8 9">
    <name type="scientific">Galactobacter caseinivorans</name>
    <dbReference type="NCBI Taxonomy" id="2676123"/>
    <lineage>
        <taxon>Bacteria</taxon>
        <taxon>Bacillati</taxon>
        <taxon>Actinomycetota</taxon>
        <taxon>Actinomycetes</taxon>
        <taxon>Micrococcales</taxon>
        <taxon>Micrococcaceae</taxon>
        <taxon>Galactobacter</taxon>
    </lineage>
</organism>
<feature type="region of interest" description="Domain II" evidence="6">
    <location>
        <begin position="64"/>
        <end position="141"/>
    </location>
</feature>
<keyword evidence="9" id="KW-1185">Reference proteome</keyword>
<dbReference type="InterPro" id="IPR036267">
    <property type="entry name" value="RuvA_C_sf"/>
</dbReference>
<dbReference type="NCBIfam" id="TIGR00084">
    <property type="entry name" value="ruvA"/>
    <property type="match status" value="1"/>
</dbReference>
<dbReference type="SUPFAM" id="SSF46929">
    <property type="entry name" value="DNA helicase RuvA subunit, C-terminal domain"/>
    <property type="match status" value="1"/>
</dbReference>
<name>A0A496PL23_9MICC</name>
<dbReference type="RefSeq" id="WP_121484596.1">
    <property type="nucleotide sequence ID" value="NZ_QQXL01000002.1"/>
</dbReference>
<keyword evidence="5 6" id="KW-0234">DNA repair</keyword>
<gene>
    <name evidence="6" type="primary">ruvA</name>
    <name evidence="8" type="ORF">DWQ67_05370</name>
</gene>
<dbReference type="Gene3D" id="1.10.150.20">
    <property type="entry name" value="5' to 3' exonuclease, C-terminal subdomain"/>
    <property type="match status" value="1"/>
</dbReference>
<dbReference type="SUPFAM" id="SSF47781">
    <property type="entry name" value="RuvA domain 2-like"/>
    <property type="match status" value="1"/>
</dbReference>
<keyword evidence="1 6" id="KW-0963">Cytoplasm</keyword>
<dbReference type="GO" id="GO:0006281">
    <property type="term" value="P:DNA repair"/>
    <property type="evidence" value="ECO:0007669"/>
    <property type="project" value="UniProtKB-UniRule"/>
</dbReference>
<comment type="caution">
    <text evidence="8">The sequence shown here is derived from an EMBL/GenBank/DDBJ whole genome shotgun (WGS) entry which is preliminary data.</text>
</comment>
<comment type="subcellular location">
    <subcellularLocation>
        <location evidence="6">Cytoplasm</location>
    </subcellularLocation>
</comment>
<evidence type="ECO:0000259" key="7">
    <source>
        <dbReference type="SMART" id="SM00278"/>
    </source>
</evidence>
<dbReference type="InterPro" id="IPR012340">
    <property type="entry name" value="NA-bd_OB-fold"/>
</dbReference>
<evidence type="ECO:0000256" key="5">
    <source>
        <dbReference type="ARBA" id="ARBA00023204"/>
    </source>
</evidence>
<dbReference type="GO" id="GO:0006310">
    <property type="term" value="P:DNA recombination"/>
    <property type="evidence" value="ECO:0007669"/>
    <property type="project" value="UniProtKB-UniRule"/>
</dbReference>
<dbReference type="SUPFAM" id="SSF50249">
    <property type="entry name" value="Nucleic acid-binding proteins"/>
    <property type="match status" value="1"/>
</dbReference>
<proteinExistence type="inferred from homology"/>
<dbReference type="EMBL" id="QQXL01000002">
    <property type="protein sequence ID" value="RKW71214.1"/>
    <property type="molecule type" value="Genomic_DNA"/>
</dbReference>
<feature type="domain" description="Helix-hairpin-helix DNA-binding motif class 1" evidence="7">
    <location>
        <begin position="72"/>
        <end position="91"/>
    </location>
</feature>
<reference evidence="8 9" key="1">
    <citation type="submission" date="2018-07" db="EMBL/GenBank/DDBJ databases">
        <title>Arthrobacter sp. nov., isolated from raw cow's milk with high bacterial count.</title>
        <authorList>
            <person name="Hahne J."/>
            <person name="Isele D."/>
            <person name="Lipski A."/>
        </authorList>
    </citation>
    <scope>NUCLEOTIDE SEQUENCE [LARGE SCALE GENOMIC DNA]</scope>
    <source>
        <strain evidence="8 9">JZ R-183</strain>
    </source>
</reference>
<dbReference type="GO" id="GO:0009378">
    <property type="term" value="F:four-way junction helicase activity"/>
    <property type="evidence" value="ECO:0007669"/>
    <property type="project" value="InterPro"/>
</dbReference>